<sequence>MRFCAAPMASTPSPLTSFAHADDRRAAEYLRRAAARAAIAVFVVTVLVVYAASIVCPLVIGARTWMWVDVIVFPFIALIAYSTIFGDRAEDGSPNNSPFG</sequence>
<evidence type="ECO:0000256" key="1">
    <source>
        <dbReference type="SAM" id="Phobius"/>
    </source>
</evidence>
<comment type="caution">
    <text evidence="2">The sequence shown here is derived from an EMBL/GenBank/DDBJ whole genome shotgun (WGS) entry which is preliminary data.</text>
</comment>
<feature type="transmembrane region" description="Helical" evidence="1">
    <location>
        <begin position="37"/>
        <end position="60"/>
    </location>
</feature>
<evidence type="ECO:0000313" key="2">
    <source>
        <dbReference type="EMBL" id="TWF92073.1"/>
    </source>
</evidence>
<gene>
    <name evidence="2" type="ORF">FHX80_12392</name>
</gene>
<protein>
    <submittedName>
        <fullName evidence="2">Uncharacterized protein</fullName>
    </submittedName>
</protein>
<dbReference type="EMBL" id="VIWW01000002">
    <property type="protein sequence ID" value="TWF92073.1"/>
    <property type="molecule type" value="Genomic_DNA"/>
</dbReference>
<evidence type="ECO:0000313" key="3">
    <source>
        <dbReference type="Proteomes" id="UP000318186"/>
    </source>
</evidence>
<organism evidence="2 3">
    <name type="scientific">Streptomyces brevispora</name>
    <dbReference type="NCBI Taxonomy" id="887462"/>
    <lineage>
        <taxon>Bacteria</taxon>
        <taxon>Bacillati</taxon>
        <taxon>Actinomycetota</taxon>
        <taxon>Actinomycetes</taxon>
        <taxon>Kitasatosporales</taxon>
        <taxon>Streptomycetaceae</taxon>
        <taxon>Streptomyces</taxon>
    </lineage>
</organism>
<dbReference type="AlphaFoldDB" id="A0A561TY83"/>
<name>A0A561TY83_9ACTN</name>
<keyword evidence="1" id="KW-1133">Transmembrane helix</keyword>
<keyword evidence="1" id="KW-0812">Transmembrane</keyword>
<keyword evidence="1" id="KW-0472">Membrane</keyword>
<feature type="transmembrane region" description="Helical" evidence="1">
    <location>
        <begin position="67"/>
        <end position="86"/>
    </location>
</feature>
<dbReference type="Proteomes" id="UP000318186">
    <property type="component" value="Unassembled WGS sequence"/>
</dbReference>
<reference evidence="2 3" key="1">
    <citation type="submission" date="2019-06" db="EMBL/GenBank/DDBJ databases">
        <title>Sequencing the genomes of 1000 actinobacteria strains.</title>
        <authorList>
            <person name="Klenk H.-P."/>
        </authorList>
    </citation>
    <scope>NUCLEOTIDE SEQUENCE [LARGE SCALE GENOMIC DNA]</scope>
    <source>
        <strain evidence="2 3">DSM 42059</strain>
    </source>
</reference>
<proteinExistence type="predicted"/>
<accession>A0A561TY83</accession>